<organism evidence="2 3">
    <name type="scientific">Nematostella vectensis</name>
    <name type="common">Starlet sea anemone</name>
    <dbReference type="NCBI Taxonomy" id="45351"/>
    <lineage>
        <taxon>Eukaryota</taxon>
        <taxon>Metazoa</taxon>
        <taxon>Cnidaria</taxon>
        <taxon>Anthozoa</taxon>
        <taxon>Hexacorallia</taxon>
        <taxon>Actiniaria</taxon>
        <taxon>Edwardsiidae</taxon>
        <taxon>Nematostella</taxon>
    </lineage>
</organism>
<keyword evidence="3" id="KW-1185">Reference proteome</keyword>
<dbReference type="InterPro" id="IPR005135">
    <property type="entry name" value="Endo/exonuclease/phosphatase"/>
</dbReference>
<dbReference type="eggNOG" id="KOG1075">
    <property type="taxonomic scope" value="Eukaryota"/>
</dbReference>
<reference evidence="2 3" key="1">
    <citation type="journal article" date="2007" name="Science">
        <title>Sea anemone genome reveals ancestral eumetazoan gene repertoire and genomic organization.</title>
        <authorList>
            <person name="Putnam N.H."/>
            <person name="Srivastava M."/>
            <person name="Hellsten U."/>
            <person name="Dirks B."/>
            <person name="Chapman J."/>
            <person name="Salamov A."/>
            <person name="Terry A."/>
            <person name="Shapiro H."/>
            <person name="Lindquist E."/>
            <person name="Kapitonov V.V."/>
            <person name="Jurka J."/>
            <person name="Genikhovich G."/>
            <person name="Grigoriev I.V."/>
            <person name="Lucas S.M."/>
            <person name="Steele R.E."/>
            <person name="Finnerty J.R."/>
            <person name="Technau U."/>
            <person name="Martindale M.Q."/>
            <person name="Rokhsar D.S."/>
        </authorList>
    </citation>
    <scope>NUCLEOTIDE SEQUENCE [LARGE SCALE GENOMIC DNA]</scope>
    <source>
        <strain evidence="3">CH2 X CH6</strain>
    </source>
</reference>
<dbReference type="InParanoid" id="A7SIP9"/>
<dbReference type="InterPro" id="IPR036691">
    <property type="entry name" value="Endo/exonu/phosph_ase_sf"/>
</dbReference>
<dbReference type="Proteomes" id="UP000001593">
    <property type="component" value="Unassembled WGS sequence"/>
</dbReference>
<dbReference type="OMA" id="HICTNDE"/>
<name>A7SIP9_NEMVE</name>
<dbReference type="SUPFAM" id="SSF56219">
    <property type="entry name" value="DNase I-like"/>
    <property type="match status" value="1"/>
</dbReference>
<dbReference type="AlphaFoldDB" id="A7SIP9"/>
<protein>
    <recommendedName>
        <fullName evidence="1">Endonuclease/exonuclease/phosphatase domain-containing protein</fullName>
    </recommendedName>
</protein>
<dbReference type="GO" id="GO:0003824">
    <property type="term" value="F:catalytic activity"/>
    <property type="evidence" value="ECO:0007669"/>
    <property type="project" value="InterPro"/>
</dbReference>
<dbReference type="Gene3D" id="3.60.10.10">
    <property type="entry name" value="Endonuclease/exonuclease/phosphatase"/>
    <property type="match status" value="1"/>
</dbReference>
<evidence type="ECO:0000313" key="3">
    <source>
        <dbReference type="Proteomes" id="UP000001593"/>
    </source>
</evidence>
<dbReference type="PANTHER" id="PTHR33776:SF4">
    <property type="entry name" value="ENDONUCLEASE_EXONUCLEASE_PHOSPHATASE DOMAIN-CONTAINING PROTEIN"/>
    <property type="match status" value="1"/>
</dbReference>
<dbReference type="HOGENOM" id="CLU_1268263_0_0_1"/>
<evidence type="ECO:0000259" key="1">
    <source>
        <dbReference type="Pfam" id="PF03372"/>
    </source>
</evidence>
<dbReference type="Pfam" id="PF03372">
    <property type="entry name" value="Exo_endo_phos"/>
    <property type="match status" value="1"/>
</dbReference>
<proteinExistence type="predicted"/>
<evidence type="ECO:0000313" key="2">
    <source>
        <dbReference type="EMBL" id="EDO36449.1"/>
    </source>
</evidence>
<gene>
    <name evidence="2" type="ORF">NEMVEDRAFT_v1g212886</name>
</gene>
<dbReference type="STRING" id="45351.A7SIP9"/>
<sequence>MLTHEFSIIALTETWLKDNKDEIPELQGYKTLSQNRREKDGGGIALFIKDHIMFKIRTDLNAIKINQDTSEILFIEVTCRHSPNIIVGVIYRPPDNNYNQFEQSLNNILQQLDKEKKPCYLMGDFNLDLLKHEKSEFPTRFFNQLSSSDFVPLITKPTRLTSHTATLIDNMFCNRPNFSQIADILFNDLSDHLPIFHICTNDENTNPRKTRQTYTIQN</sequence>
<feature type="domain" description="Endonuclease/exonuclease/phosphatase" evidence="1">
    <location>
        <begin position="8"/>
        <end position="192"/>
    </location>
</feature>
<dbReference type="EMBL" id="DS469670">
    <property type="protein sequence ID" value="EDO36449.1"/>
    <property type="molecule type" value="Genomic_DNA"/>
</dbReference>
<dbReference type="PhylomeDB" id="A7SIP9"/>
<accession>A7SIP9</accession>
<dbReference type="PANTHER" id="PTHR33776">
    <property type="entry name" value="ENDO/EXONUCLEASE/PHOSPHATASE DOMAIN-CONTAINING PROTEIN"/>
    <property type="match status" value="1"/>
</dbReference>